<accession>A0A0L0S4R7</accession>
<sequence length="362" mass="37938">MASIDAAAQAVAAASPPGLALAVASCTHYVLSSVFLHTQTPALAQLLGDRAIVRHGSQRRLAAMVHLAVAWLTLHVSKLQRRASPAGQRKVAPPWRDLVPAAFAAWGSVEAVRVVLLVQHLVLRSPAKSGRTVVDSIVLPTPLATVDLPDDDCPICLGTITSRGSIDKGVFTSLADTNDLNDAGHADGGEDSTDDDDENWPDASPTDRAMAVYCVTEKHPYHGLVGPCPVCRTPLPAAATAPDPTAMPPPLAAQRIRTWIRARIHQLACSLVQRSRWRRVALALVRPSALAAMVARLVLALLCSAFATAHFRLHAQIAVVAAAAAKAASTGTWTVHVSVRGGAEDPTASRPSTASSTASSTV</sequence>
<dbReference type="OrthoDB" id="5580990at2759"/>
<feature type="region of interest" description="Disordered" evidence="1">
    <location>
        <begin position="177"/>
        <end position="203"/>
    </location>
</feature>
<feature type="region of interest" description="Disordered" evidence="1">
    <location>
        <begin position="342"/>
        <end position="362"/>
    </location>
</feature>
<name>A0A0L0S4R7_ALLM3</name>
<protein>
    <submittedName>
        <fullName evidence="2">Uncharacterized protein</fullName>
    </submittedName>
</protein>
<reference evidence="3" key="2">
    <citation type="submission" date="2009-11" db="EMBL/GenBank/DDBJ databases">
        <title>The Genome Sequence of Allomyces macrogynus strain ATCC 38327.</title>
        <authorList>
            <consortium name="The Broad Institute Genome Sequencing Platform"/>
            <person name="Russ C."/>
            <person name="Cuomo C."/>
            <person name="Shea T."/>
            <person name="Young S.K."/>
            <person name="Zeng Q."/>
            <person name="Koehrsen M."/>
            <person name="Haas B."/>
            <person name="Borodovsky M."/>
            <person name="Guigo R."/>
            <person name="Alvarado L."/>
            <person name="Berlin A."/>
            <person name="Borenstein D."/>
            <person name="Chen Z."/>
            <person name="Engels R."/>
            <person name="Freedman E."/>
            <person name="Gellesch M."/>
            <person name="Goldberg J."/>
            <person name="Griggs A."/>
            <person name="Gujja S."/>
            <person name="Heiman D."/>
            <person name="Hepburn T."/>
            <person name="Howarth C."/>
            <person name="Jen D."/>
            <person name="Larson L."/>
            <person name="Lewis B."/>
            <person name="Mehta T."/>
            <person name="Park D."/>
            <person name="Pearson M."/>
            <person name="Roberts A."/>
            <person name="Saif S."/>
            <person name="Shenoy N."/>
            <person name="Sisk P."/>
            <person name="Stolte C."/>
            <person name="Sykes S."/>
            <person name="Walk T."/>
            <person name="White J."/>
            <person name="Yandava C."/>
            <person name="Burger G."/>
            <person name="Gray M.W."/>
            <person name="Holland P.W.H."/>
            <person name="King N."/>
            <person name="Lang F.B.F."/>
            <person name="Roger A.J."/>
            <person name="Ruiz-Trillo I."/>
            <person name="Lander E."/>
            <person name="Nusbaum C."/>
        </authorList>
    </citation>
    <scope>NUCLEOTIDE SEQUENCE [LARGE SCALE GENOMIC DNA]</scope>
    <source>
        <strain evidence="3">ATCC 38327</strain>
    </source>
</reference>
<reference evidence="2 3" key="1">
    <citation type="submission" date="2009-11" db="EMBL/GenBank/DDBJ databases">
        <title>Annotation of Allomyces macrogynus ATCC 38327.</title>
        <authorList>
            <consortium name="The Broad Institute Genome Sequencing Platform"/>
            <person name="Russ C."/>
            <person name="Cuomo C."/>
            <person name="Burger G."/>
            <person name="Gray M.W."/>
            <person name="Holland P.W.H."/>
            <person name="King N."/>
            <person name="Lang F.B.F."/>
            <person name="Roger A.J."/>
            <person name="Ruiz-Trillo I."/>
            <person name="Young S.K."/>
            <person name="Zeng Q."/>
            <person name="Gargeya S."/>
            <person name="Fitzgerald M."/>
            <person name="Haas B."/>
            <person name="Abouelleil A."/>
            <person name="Alvarado L."/>
            <person name="Arachchi H.M."/>
            <person name="Berlin A."/>
            <person name="Chapman S.B."/>
            <person name="Gearin G."/>
            <person name="Goldberg J."/>
            <person name="Griggs A."/>
            <person name="Gujja S."/>
            <person name="Hansen M."/>
            <person name="Heiman D."/>
            <person name="Howarth C."/>
            <person name="Larimer J."/>
            <person name="Lui A."/>
            <person name="MacDonald P.J.P."/>
            <person name="McCowen C."/>
            <person name="Montmayeur A."/>
            <person name="Murphy C."/>
            <person name="Neiman D."/>
            <person name="Pearson M."/>
            <person name="Priest M."/>
            <person name="Roberts A."/>
            <person name="Saif S."/>
            <person name="Shea T."/>
            <person name="Sisk P."/>
            <person name="Stolte C."/>
            <person name="Sykes S."/>
            <person name="Wortman J."/>
            <person name="Nusbaum C."/>
            <person name="Birren B."/>
        </authorList>
    </citation>
    <scope>NUCLEOTIDE SEQUENCE [LARGE SCALE GENOMIC DNA]</scope>
    <source>
        <strain evidence="2 3">ATCC 38327</strain>
    </source>
</reference>
<dbReference type="AlphaFoldDB" id="A0A0L0S4R7"/>
<dbReference type="EMBL" id="GG745331">
    <property type="protein sequence ID" value="KNE57421.1"/>
    <property type="molecule type" value="Genomic_DNA"/>
</dbReference>
<dbReference type="Proteomes" id="UP000054350">
    <property type="component" value="Unassembled WGS sequence"/>
</dbReference>
<keyword evidence="3" id="KW-1185">Reference proteome</keyword>
<proteinExistence type="predicted"/>
<feature type="compositionally biased region" description="Low complexity" evidence="1">
    <location>
        <begin position="346"/>
        <end position="362"/>
    </location>
</feature>
<gene>
    <name evidence="2" type="ORF">AMAG_03139</name>
</gene>
<evidence type="ECO:0000256" key="1">
    <source>
        <dbReference type="SAM" id="MobiDB-lite"/>
    </source>
</evidence>
<evidence type="ECO:0000313" key="2">
    <source>
        <dbReference type="EMBL" id="KNE57421.1"/>
    </source>
</evidence>
<dbReference type="VEuPathDB" id="FungiDB:AMAG_03139"/>
<evidence type="ECO:0000313" key="3">
    <source>
        <dbReference type="Proteomes" id="UP000054350"/>
    </source>
</evidence>
<organism evidence="2 3">
    <name type="scientific">Allomyces macrogynus (strain ATCC 38327)</name>
    <name type="common">Allomyces javanicus var. macrogynus</name>
    <dbReference type="NCBI Taxonomy" id="578462"/>
    <lineage>
        <taxon>Eukaryota</taxon>
        <taxon>Fungi</taxon>
        <taxon>Fungi incertae sedis</taxon>
        <taxon>Blastocladiomycota</taxon>
        <taxon>Blastocladiomycetes</taxon>
        <taxon>Blastocladiales</taxon>
        <taxon>Blastocladiaceae</taxon>
        <taxon>Allomyces</taxon>
    </lineage>
</organism>
<feature type="compositionally biased region" description="Acidic residues" evidence="1">
    <location>
        <begin position="189"/>
        <end position="200"/>
    </location>
</feature>